<gene>
    <name evidence="2" type="ORF">PGTUg99_027542</name>
</gene>
<comment type="caution">
    <text evidence="2">The sequence shown here is derived from an EMBL/GenBank/DDBJ whole genome shotgun (WGS) entry which is preliminary data.</text>
</comment>
<feature type="compositionally biased region" description="Polar residues" evidence="1">
    <location>
        <begin position="459"/>
        <end position="470"/>
    </location>
</feature>
<feature type="compositionally biased region" description="Polar residues" evidence="1">
    <location>
        <begin position="387"/>
        <end position="398"/>
    </location>
</feature>
<evidence type="ECO:0000313" key="2">
    <source>
        <dbReference type="EMBL" id="KAA1081679.1"/>
    </source>
</evidence>
<feature type="compositionally biased region" description="Basic and acidic residues" evidence="1">
    <location>
        <begin position="155"/>
        <end position="177"/>
    </location>
</feature>
<feature type="region of interest" description="Disordered" evidence="1">
    <location>
        <begin position="387"/>
        <end position="476"/>
    </location>
</feature>
<sequence>MRPQQYRQISSQDKGKGREIGEPNHTDVLAQLNKLMGSLLIPISIPELSVATPSLLLAVLESILERRFLALNDATRTSKSPHSRSKCLKVMIKVLGQILQADVDRWSPDSIDLPGLVRGDMNEMVKLIDGLLKLSRKYNDSVRGTIPQGMSRQQLNEKRKSKESAFENQQHRSERAPTTRNARPSQISSLHSNWSSLSVEPSQIPFDGLFSPVGPPLDQSSLKLPSSASSTTSSNGPLSRSLNSHRNNEDPLSGQISNPPTLRNLLGPLHAQMISSKRPHTPRTAHRVMVNKLRNEGAQEDTRDQNPNHDTDGSMPAKAEAEANDDSSADESPHQYNKGLSLMTLDGIEPDDPFVSMETRRALESQTLQNQTNISFDLTQLAVAGSESFNKSSQSINKTQRRSYAPDWKEGSELLNNTWSTSSSSAISNHSQNSYQLASNPDGSWCQSSQGDHHGYHQDYQSFTQSTRSSPRAGEQAKENLFSFGGSVESSIGADHMIDRTDCGFGRPTGSIKMVSRDHSLQIPYPTSIPLPASPTQSNFSSSDHCKIMLASQGAKLALVVSDVMAYEQQKDEELNIEGWDWMDLSKLAQESEKLEQLGSRSTVAIDDHQANMPTNLHARKLELLKLLAQAYNHNQSYDRTRHASDEGTITREEKAMTRSANEQTEKLRIRVSRQPMVADVTQHLDRPANQLIVLNKSYHVRSSDLSSPAHHSRSRDFCLGYNEIDPDDQQCFDDRGDALLDDVI</sequence>
<protein>
    <recommendedName>
        <fullName evidence="4">DUF5745 domain-containing protein</fullName>
    </recommendedName>
</protein>
<feature type="region of interest" description="Disordered" evidence="1">
    <location>
        <begin position="1"/>
        <end position="23"/>
    </location>
</feature>
<accession>A0A5B0N0R8</accession>
<feature type="compositionally biased region" description="Low complexity" evidence="1">
    <location>
        <begin position="220"/>
        <end position="241"/>
    </location>
</feature>
<reference evidence="2 3" key="1">
    <citation type="submission" date="2019-05" db="EMBL/GenBank/DDBJ databases">
        <title>Emergence of the Ug99 lineage of the wheat stem rust pathogen through somatic hybridization.</title>
        <authorList>
            <person name="Li F."/>
            <person name="Upadhyaya N.M."/>
            <person name="Sperschneider J."/>
            <person name="Matny O."/>
            <person name="Nguyen-Phuc H."/>
            <person name="Mago R."/>
            <person name="Raley C."/>
            <person name="Miller M.E."/>
            <person name="Silverstein K.A.T."/>
            <person name="Henningsen E."/>
            <person name="Hirsch C.D."/>
            <person name="Visser B."/>
            <person name="Pretorius Z.A."/>
            <person name="Steffenson B.J."/>
            <person name="Schwessinger B."/>
            <person name="Dodds P.N."/>
            <person name="Figueroa M."/>
        </authorList>
    </citation>
    <scope>NUCLEOTIDE SEQUENCE [LARGE SCALE GENOMIC DNA]</scope>
    <source>
        <strain evidence="2 3">Ug99</strain>
    </source>
</reference>
<evidence type="ECO:0000256" key="1">
    <source>
        <dbReference type="SAM" id="MobiDB-lite"/>
    </source>
</evidence>
<feature type="compositionally biased region" description="Basic and acidic residues" evidence="1">
    <location>
        <begin position="13"/>
        <end position="23"/>
    </location>
</feature>
<feature type="region of interest" description="Disordered" evidence="1">
    <location>
        <begin position="142"/>
        <end position="189"/>
    </location>
</feature>
<evidence type="ECO:0000313" key="3">
    <source>
        <dbReference type="Proteomes" id="UP000325313"/>
    </source>
</evidence>
<feature type="compositionally biased region" description="Low complexity" evidence="1">
    <location>
        <begin position="413"/>
        <end position="434"/>
    </location>
</feature>
<feature type="compositionally biased region" description="Basic and acidic residues" evidence="1">
    <location>
        <begin position="296"/>
        <end position="312"/>
    </location>
</feature>
<proteinExistence type="predicted"/>
<dbReference type="AlphaFoldDB" id="A0A5B0N0R8"/>
<dbReference type="Proteomes" id="UP000325313">
    <property type="component" value="Unassembled WGS sequence"/>
</dbReference>
<feature type="region of interest" description="Disordered" evidence="1">
    <location>
        <begin position="296"/>
        <end position="337"/>
    </location>
</feature>
<feature type="compositionally biased region" description="Polar residues" evidence="1">
    <location>
        <begin position="1"/>
        <end position="12"/>
    </location>
</feature>
<dbReference type="EMBL" id="VDEP01000441">
    <property type="protein sequence ID" value="KAA1081679.1"/>
    <property type="molecule type" value="Genomic_DNA"/>
</dbReference>
<feature type="compositionally biased region" description="Polar residues" evidence="1">
    <location>
        <begin position="435"/>
        <end position="450"/>
    </location>
</feature>
<evidence type="ECO:0008006" key="4">
    <source>
        <dbReference type="Google" id="ProtNLM"/>
    </source>
</evidence>
<feature type="region of interest" description="Disordered" evidence="1">
    <location>
        <begin position="217"/>
        <end position="265"/>
    </location>
</feature>
<name>A0A5B0N0R8_PUCGR</name>
<organism evidence="2 3">
    <name type="scientific">Puccinia graminis f. sp. tritici</name>
    <dbReference type="NCBI Taxonomy" id="56615"/>
    <lineage>
        <taxon>Eukaryota</taxon>
        <taxon>Fungi</taxon>
        <taxon>Dikarya</taxon>
        <taxon>Basidiomycota</taxon>
        <taxon>Pucciniomycotina</taxon>
        <taxon>Pucciniomycetes</taxon>
        <taxon>Pucciniales</taxon>
        <taxon>Pucciniaceae</taxon>
        <taxon>Puccinia</taxon>
    </lineage>
</organism>